<organism evidence="2 3">
    <name type="scientific">Aerosakkonema funiforme FACHB-1375</name>
    <dbReference type="NCBI Taxonomy" id="2949571"/>
    <lineage>
        <taxon>Bacteria</taxon>
        <taxon>Bacillati</taxon>
        <taxon>Cyanobacteriota</taxon>
        <taxon>Cyanophyceae</taxon>
        <taxon>Oscillatoriophycideae</taxon>
        <taxon>Aerosakkonematales</taxon>
        <taxon>Aerosakkonemataceae</taxon>
        <taxon>Aerosakkonema</taxon>
    </lineage>
</organism>
<dbReference type="EMBL" id="JACJPW010000162">
    <property type="protein sequence ID" value="MBD2186067.1"/>
    <property type="molecule type" value="Genomic_DNA"/>
</dbReference>
<accession>A0A926ZL61</accession>
<sequence>MLFQKIVMTGEAPKQPAYKDNVNPPTGTEDTVDPRDLVRTGNIPDNPKELLANPGFAPQMIDRSGDNLRGDLREEE</sequence>
<evidence type="ECO:0000313" key="3">
    <source>
        <dbReference type="Proteomes" id="UP000641646"/>
    </source>
</evidence>
<dbReference type="AlphaFoldDB" id="A0A926ZL61"/>
<gene>
    <name evidence="2" type="ORF">H6G03_34260</name>
</gene>
<evidence type="ECO:0000256" key="1">
    <source>
        <dbReference type="SAM" id="MobiDB-lite"/>
    </source>
</evidence>
<proteinExistence type="predicted"/>
<name>A0A926ZL61_9CYAN</name>
<dbReference type="Proteomes" id="UP000641646">
    <property type="component" value="Unassembled WGS sequence"/>
</dbReference>
<keyword evidence="3" id="KW-1185">Reference proteome</keyword>
<reference evidence="2" key="2">
    <citation type="submission" date="2020-08" db="EMBL/GenBank/DDBJ databases">
        <authorList>
            <person name="Chen M."/>
            <person name="Teng W."/>
            <person name="Zhao L."/>
            <person name="Hu C."/>
            <person name="Zhou Y."/>
            <person name="Han B."/>
            <person name="Song L."/>
            <person name="Shu W."/>
        </authorList>
    </citation>
    <scope>NUCLEOTIDE SEQUENCE</scope>
    <source>
        <strain evidence="2">FACHB-1375</strain>
    </source>
</reference>
<evidence type="ECO:0000313" key="2">
    <source>
        <dbReference type="EMBL" id="MBD2186067.1"/>
    </source>
</evidence>
<protein>
    <submittedName>
        <fullName evidence="2">Uncharacterized protein</fullName>
    </submittedName>
</protein>
<feature type="compositionally biased region" description="Basic and acidic residues" evidence="1">
    <location>
        <begin position="63"/>
        <end position="76"/>
    </location>
</feature>
<reference evidence="2" key="1">
    <citation type="journal article" date="2015" name="ISME J.">
        <title>Draft Genome Sequence of Streptomyces incarnatus NRRL8089, which Produces the Nucleoside Antibiotic Sinefungin.</title>
        <authorList>
            <person name="Oshima K."/>
            <person name="Hattori M."/>
            <person name="Shimizu H."/>
            <person name="Fukuda K."/>
            <person name="Nemoto M."/>
            <person name="Inagaki K."/>
            <person name="Tamura T."/>
        </authorList>
    </citation>
    <scope>NUCLEOTIDE SEQUENCE</scope>
    <source>
        <strain evidence="2">FACHB-1375</strain>
    </source>
</reference>
<comment type="caution">
    <text evidence="2">The sequence shown here is derived from an EMBL/GenBank/DDBJ whole genome shotgun (WGS) entry which is preliminary data.</text>
</comment>
<feature type="region of interest" description="Disordered" evidence="1">
    <location>
        <begin position="1"/>
        <end position="76"/>
    </location>
</feature>